<keyword evidence="3 5" id="KW-0067">ATP-binding</keyword>
<dbReference type="CDD" id="cd03255">
    <property type="entry name" value="ABC_MJ0796_LolCDE_FtsE"/>
    <property type="match status" value="1"/>
</dbReference>
<dbReference type="InterPro" id="IPR027417">
    <property type="entry name" value="P-loop_NTPase"/>
</dbReference>
<comment type="caution">
    <text evidence="5">The sequence shown here is derived from an EMBL/GenBank/DDBJ whole genome shotgun (WGS) entry which is preliminary data.</text>
</comment>
<dbReference type="PROSITE" id="PS50893">
    <property type="entry name" value="ABC_TRANSPORTER_2"/>
    <property type="match status" value="1"/>
</dbReference>
<dbReference type="Pfam" id="PF00005">
    <property type="entry name" value="ABC_tran"/>
    <property type="match status" value="1"/>
</dbReference>
<dbReference type="GO" id="GO:0005524">
    <property type="term" value="F:ATP binding"/>
    <property type="evidence" value="ECO:0007669"/>
    <property type="project" value="UniProtKB-KW"/>
</dbReference>
<dbReference type="InterPro" id="IPR017911">
    <property type="entry name" value="MacB-like_ATP-bd"/>
</dbReference>
<dbReference type="EMBL" id="JAQNDM010000002">
    <property type="protein sequence ID" value="MDC0714887.1"/>
    <property type="molecule type" value="Genomic_DNA"/>
</dbReference>
<dbReference type="RefSeq" id="WP_272146449.1">
    <property type="nucleotide sequence ID" value="NZ_JAQNDM010000002.1"/>
</dbReference>
<dbReference type="Proteomes" id="UP001221838">
    <property type="component" value="Unassembled WGS sequence"/>
</dbReference>
<evidence type="ECO:0000259" key="4">
    <source>
        <dbReference type="PROSITE" id="PS50893"/>
    </source>
</evidence>
<accession>A0ABT5DR64</accession>
<dbReference type="InterPro" id="IPR017871">
    <property type="entry name" value="ABC_transporter-like_CS"/>
</dbReference>
<organism evidence="5 6">
    <name type="scientific">Stigmatella ashevillensis</name>
    <dbReference type="NCBI Taxonomy" id="2995309"/>
    <lineage>
        <taxon>Bacteria</taxon>
        <taxon>Pseudomonadati</taxon>
        <taxon>Myxococcota</taxon>
        <taxon>Myxococcia</taxon>
        <taxon>Myxococcales</taxon>
        <taxon>Cystobacterineae</taxon>
        <taxon>Archangiaceae</taxon>
        <taxon>Stigmatella</taxon>
    </lineage>
</organism>
<evidence type="ECO:0000313" key="6">
    <source>
        <dbReference type="Proteomes" id="UP001221838"/>
    </source>
</evidence>
<evidence type="ECO:0000256" key="1">
    <source>
        <dbReference type="ARBA" id="ARBA00022448"/>
    </source>
</evidence>
<dbReference type="PANTHER" id="PTHR24220:SF86">
    <property type="entry name" value="ABC TRANSPORTER ABCH.1"/>
    <property type="match status" value="1"/>
</dbReference>
<evidence type="ECO:0000256" key="3">
    <source>
        <dbReference type="ARBA" id="ARBA00022840"/>
    </source>
</evidence>
<evidence type="ECO:0000313" key="5">
    <source>
        <dbReference type="EMBL" id="MDC0714887.1"/>
    </source>
</evidence>
<feature type="domain" description="ABC transporter" evidence="4">
    <location>
        <begin position="9"/>
        <end position="239"/>
    </location>
</feature>
<keyword evidence="6" id="KW-1185">Reference proteome</keyword>
<reference evidence="5 6" key="1">
    <citation type="submission" date="2022-11" db="EMBL/GenBank/DDBJ databases">
        <title>Minimal conservation of predation-associated metabolite biosynthetic gene clusters underscores biosynthetic potential of Myxococcota including descriptions for ten novel species: Archangium lansinium sp. nov., Myxococcus landrumus sp. nov., Nannocystis bai.</title>
        <authorList>
            <person name="Ahearne A."/>
            <person name="Stevens C."/>
            <person name="Dowd S."/>
        </authorList>
    </citation>
    <scope>NUCLEOTIDE SEQUENCE [LARGE SCALE GENOMIC DNA]</scope>
    <source>
        <strain evidence="5 6">NCWAL01</strain>
    </source>
</reference>
<dbReference type="InterPro" id="IPR015854">
    <property type="entry name" value="ABC_transpr_LolD-like"/>
</dbReference>
<dbReference type="SUPFAM" id="SSF52540">
    <property type="entry name" value="P-loop containing nucleoside triphosphate hydrolases"/>
    <property type="match status" value="1"/>
</dbReference>
<evidence type="ECO:0000256" key="2">
    <source>
        <dbReference type="ARBA" id="ARBA00022741"/>
    </source>
</evidence>
<dbReference type="InterPro" id="IPR003439">
    <property type="entry name" value="ABC_transporter-like_ATP-bd"/>
</dbReference>
<dbReference type="SMART" id="SM00382">
    <property type="entry name" value="AAA"/>
    <property type="match status" value="1"/>
</dbReference>
<gene>
    <name evidence="5" type="ORF">POL68_40940</name>
</gene>
<proteinExistence type="predicted"/>
<protein>
    <submittedName>
        <fullName evidence="5">ABC transporter ATP-binding protein</fullName>
    </submittedName>
</protein>
<dbReference type="PANTHER" id="PTHR24220">
    <property type="entry name" value="IMPORT ATP-BINDING PROTEIN"/>
    <property type="match status" value="1"/>
</dbReference>
<keyword evidence="1" id="KW-0813">Transport</keyword>
<keyword evidence="2" id="KW-0547">Nucleotide-binding</keyword>
<dbReference type="Gene3D" id="3.40.50.300">
    <property type="entry name" value="P-loop containing nucleotide triphosphate hydrolases"/>
    <property type="match status" value="1"/>
</dbReference>
<dbReference type="PROSITE" id="PS00211">
    <property type="entry name" value="ABC_TRANSPORTER_1"/>
    <property type="match status" value="1"/>
</dbReference>
<name>A0ABT5DR64_9BACT</name>
<sequence length="240" mass="26091">MNPEQTNVVELSSVSKRFKLGATEVDALKEISLGIRKNDFVAITGPSGSGKSTLLNLIGCLDVPTSGEVKIGGTRTSDLDEKALDKLRSRAIGFIFQSFNLIPVLKAVENVMLPLQLHGLKAQQMREQAEHALRQVGLEQYTDHLPDQLSGGQRQRVSIARALVTKPNLVLADEPTANLDSSNSEAIIELMRKLNQESGVTFVFSTHDASLLGKVDRIIRIRDGKLQEDTAAAPLKKALG</sequence>
<dbReference type="InterPro" id="IPR003593">
    <property type="entry name" value="AAA+_ATPase"/>
</dbReference>